<dbReference type="Pfam" id="PF24681">
    <property type="entry name" value="Kelch_KLHDC2_KLHL20_DRC7"/>
    <property type="match status" value="1"/>
</dbReference>
<reference evidence="1 2" key="1">
    <citation type="journal article" date="2019" name="Nat. Microbiol.">
        <title>Mediterranean grassland soil C-N compound turnover is dependent on rainfall and depth, and is mediated by genomically divergent microorganisms.</title>
        <authorList>
            <person name="Diamond S."/>
            <person name="Andeer P.F."/>
            <person name="Li Z."/>
            <person name="Crits-Christoph A."/>
            <person name="Burstein D."/>
            <person name="Anantharaman K."/>
            <person name="Lane K.R."/>
            <person name="Thomas B.C."/>
            <person name="Pan C."/>
            <person name="Northen T.R."/>
            <person name="Banfield J.F."/>
        </authorList>
    </citation>
    <scope>NUCLEOTIDE SEQUENCE [LARGE SCALE GENOMIC DNA]</scope>
    <source>
        <strain evidence="1">NP_6</strain>
    </source>
</reference>
<dbReference type="InterPro" id="IPR052392">
    <property type="entry name" value="Kelch-BTB_domain-containing"/>
</dbReference>
<dbReference type="SUPFAM" id="SSF50965">
    <property type="entry name" value="Galactose oxidase, central domain"/>
    <property type="match status" value="1"/>
</dbReference>
<evidence type="ECO:0000313" key="2">
    <source>
        <dbReference type="Proteomes" id="UP000318093"/>
    </source>
</evidence>
<protein>
    <submittedName>
        <fullName evidence="1">Galactose oxidase</fullName>
    </submittedName>
</protein>
<dbReference type="SMART" id="SM00612">
    <property type="entry name" value="Kelch"/>
    <property type="match status" value="5"/>
</dbReference>
<accession>A0A537JET8</accession>
<dbReference type="InterPro" id="IPR006652">
    <property type="entry name" value="Kelch_1"/>
</dbReference>
<proteinExistence type="predicted"/>
<dbReference type="AlphaFoldDB" id="A0A537JET8"/>
<dbReference type="PANTHER" id="PTHR46375:SF3">
    <property type="entry name" value="KELCH REPEAT AND BTB DOMAIN-CONTAINING PROTEIN 13"/>
    <property type="match status" value="1"/>
</dbReference>
<dbReference type="PANTHER" id="PTHR46375">
    <property type="entry name" value="KELCH REPEAT AND BTB DOMAIN-CONTAINING PROTEIN 13-RELATED"/>
    <property type="match status" value="1"/>
</dbReference>
<organism evidence="1 2">
    <name type="scientific">Candidatus Segetimicrobium genomatis</name>
    <dbReference type="NCBI Taxonomy" id="2569760"/>
    <lineage>
        <taxon>Bacteria</taxon>
        <taxon>Bacillati</taxon>
        <taxon>Candidatus Sysuimicrobiota</taxon>
        <taxon>Candidatus Sysuimicrobiia</taxon>
        <taxon>Candidatus Sysuimicrobiales</taxon>
        <taxon>Candidatus Segetimicrobiaceae</taxon>
        <taxon>Candidatus Segetimicrobium</taxon>
    </lineage>
</organism>
<sequence length="367" mass="38678">MRRREFVASSLGLAAGGAVERLAGGVRGARALALQTDRAAPLGKWIHLSPFPEALEEVGGAAANGKLYVFGGLIPIWKSAGVVYEYDPAANAWTKRTPMPHPLHHPAIAALGGKVYLFGGFVLPDSGPPGWVPINDAWEYDPAADRWRALAPLPTKRGAAAAAEAGGKLYVIGGAAQLPPYGNLPIRPIQPHRSLDTVEEYDPSTNTWRPRAPMPTARNHMGAGTVSGKIYVIGGRLTGAFSIAMPGNTDVVQEFDPAANAWATRAPMPTARSGGGAAVLDGRIYVGGGELQTYQFLAAFRAFEAYDPAADAWAQLPYMPSPRHSFAMAALGNRIHVVSGDVQSAIVPPPKGVSLQTDAHDAFEVAP</sequence>
<dbReference type="EMBL" id="VBAN01000182">
    <property type="protein sequence ID" value="TMI82025.1"/>
    <property type="molecule type" value="Genomic_DNA"/>
</dbReference>
<gene>
    <name evidence="1" type="ORF">E6H03_06225</name>
</gene>
<dbReference type="Gene3D" id="2.120.10.80">
    <property type="entry name" value="Kelch-type beta propeller"/>
    <property type="match status" value="2"/>
</dbReference>
<dbReference type="InterPro" id="IPR015915">
    <property type="entry name" value="Kelch-typ_b-propeller"/>
</dbReference>
<comment type="caution">
    <text evidence="1">The sequence shown here is derived from an EMBL/GenBank/DDBJ whole genome shotgun (WGS) entry which is preliminary data.</text>
</comment>
<name>A0A537JET8_9BACT</name>
<dbReference type="Pfam" id="PF01344">
    <property type="entry name" value="Kelch_1"/>
    <property type="match status" value="1"/>
</dbReference>
<dbReference type="Proteomes" id="UP000318093">
    <property type="component" value="Unassembled WGS sequence"/>
</dbReference>
<dbReference type="InterPro" id="IPR011043">
    <property type="entry name" value="Gal_Oxase/kelch_b-propeller"/>
</dbReference>
<evidence type="ECO:0000313" key="1">
    <source>
        <dbReference type="EMBL" id="TMI82025.1"/>
    </source>
</evidence>